<dbReference type="InterPro" id="IPR021439">
    <property type="entry name" value="DUF3088"/>
</dbReference>
<evidence type="ECO:0000313" key="1">
    <source>
        <dbReference type="EMBL" id="MFC6034962.1"/>
    </source>
</evidence>
<comment type="caution">
    <text evidence="1">The sequence shown here is derived from an EMBL/GenBank/DDBJ whole genome shotgun (WGS) entry which is preliminary data.</text>
</comment>
<name>A0ABW1KWK2_9PROT</name>
<keyword evidence="2" id="KW-1185">Reference proteome</keyword>
<dbReference type="Pfam" id="PF11287">
    <property type="entry name" value="DUF3088"/>
    <property type="match status" value="1"/>
</dbReference>
<organism evidence="1 2">
    <name type="scientific">Hyphococcus aureus</name>
    <dbReference type="NCBI Taxonomy" id="2666033"/>
    <lineage>
        <taxon>Bacteria</taxon>
        <taxon>Pseudomonadati</taxon>
        <taxon>Pseudomonadota</taxon>
        <taxon>Alphaproteobacteria</taxon>
        <taxon>Parvularculales</taxon>
        <taxon>Parvularculaceae</taxon>
        <taxon>Hyphococcus</taxon>
    </lineage>
</organism>
<proteinExistence type="predicted"/>
<protein>
    <submittedName>
        <fullName evidence="1">DUF3088 family protein</fullName>
    </submittedName>
</protein>
<gene>
    <name evidence="1" type="ORF">ACFMB1_05365</name>
</gene>
<dbReference type="EMBL" id="JBHPON010000001">
    <property type="protein sequence ID" value="MFC6034962.1"/>
    <property type="molecule type" value="Genomic_DNA"/>
</dbReference>
<accession>A0ABW1KWK2</accession>
<dbReference type="RefSeq" id="WP_379879704.1">
    <property type="nucleotide sequence ID" value="NZ_JBHPON010000001.1"/>
</dbReference>
<sequence length="113" mass="12676">MTRDILFLLAPGFEDMGRREFCPECAEVWGVLHYFPAIKEALDIRYQPLGHPRPGLVELLGDGDWNCPTLVLAEDVDAGSAAKVQTANGLRFVDNARDIARYFTHRYGTPSPR</sequence>
<dbReference type="Proteomes" id="UP001596116">
    <property type="component" value="Unassembled WGS sequence"/>
</dbReference>
<evidence type="ECO:0000313" key="2">
    <source>
        <dbReference type="Proteomes" id="UP001596116"/>
    </source>
</evidence>
<reference evidence="1 2" key="1">
    <citation type="submission" date="2024-09" db="EMBL/GenBank/DDBJ databases">
        <authorList>
            <person name="Zhang Z.-H."/>
        </authorList>
    </citation>
    <scope>NUCLEOTIDE SEQUENCE [LARGE SCALE GENOMIC DNA]</scope>
    <source>
        <strain evidence="1 2">HHTR114</strain>
    </source>
</reference>